<proteinExistence type="predicted"/>
<keyword evidence="4" id="KW-1185">Reference proteome</keyword>
<gene>
    <name evidence="3" type="ORF">V5O48_010922</name>
</gene>
<dbReference type="InterPro" id="IPR051477">
    <property type="entry name" value="Expansin_CellWall"/>
</dbReference>
<keyword evidence="1 2" id="KW-0732">Signal</keyword>
<dbReference type="PANTHER" id="PTHR31836">
    <property type="match status" value="1"/>
</dbReference>
<feature type="signal peptide" evidence="2">
    <location>
        <begin position="1"/>
        <end position="18"/>
    </location>
</feature>
<evidence type="ECO:0000256" key="2">
    <source>
        <dbReference type="SAM" id="SignalP"/>
    </source>
</evidence>
<protein>
    <recommendedName>
        <fullName evidence="5">RlpA-like protein double-psi beta-barrel domain-containing protein</fullName>
    </recommendedName>
</protein>
<comment type="caution">
    <text evidence="3">The sequence shown here is derived from an EMBL/GenBank/DDBJ whole genome shotgun (WGS) entry which is preliminary data.</text>
</comment>
<dbReference type="PANTHER" id="PTHR31836:SF28">
    <property type="entry name" value="SRCR DOMAIN-CONTAINING PROTEIN-RELATED"/>
    <property type="match status" value="1"/>
</dbReference>
<feature type="chain" id="PRO_5045125047" description="RlpA-like protein double-psi beta-barrel domain-containing protein" evidence="2">
    <location>
        <begin position="19"/>
        <end position="131"/>
    </location>
</feature>
<name>A0ABR3F7G4_9AGAR</name>
<dbReference type="Gene3D" id="2.40.40.10">
    <property type="entry name" value="RlpA-like domain"/>
    <property type="match status" value="1"/>
</dbReference>
<reference evidence="3 4" key="1">
    <citation type="submission" date="2024-02" db="EMBL/GenBank/DDBJ databases">
        <title>A draft genome for the cacao thread blight pathogen Marasmius crinis-equi.</title>
        <authorList>
            <person name="Cohen S.P."/>
            <person name="Baruah I.K."/>
            <person name="Amoako-Attah I."/>
            <person name="Bukari Y."/>
            <person name="Meinhardt L.W."/>
            <person name="Bailey B.A."/>
        </authorList>
    </citation>
    <scope>NUCLEOTIDE SEQUENCE [LARGE SCALE GENOMIC DNA]</scope>
    <source>
        <strain evidence="3 4">GH-76</strain>
    </source>
</reference>
<sequence>MLSFSLVIPALLAVTTLALQHGILHNISKRSFTGRFTFYATGLGACGGYNNDNDYIVALNSAQYGGGYPGPQCGKSITISYGGKTAVAVIRDECPTCDYGGLDLSPALFEHFASKDVGVIQGEWWFNDSGN</sequence>
<evidence type="ECO:0008006" key="5">
    <source>
        <dbReference type="Google" id="ProtNLM"/>
    </source>
</evidence>
<evidence type="ECO:0000313" key="4">
    <source>
        <dbReference type="Proteomes" id="UP001465976"/>
    </source>
</evidence>
<organism evidence="3 4">
    <name type="scientific">Marasmius crinis-equi</name>
    <dbReference type="NCBI Taxonomy" id="585013"/>
    <lineage>
        <taxon>Eukaryota</taxon>
        <taxon>Fungi</taxon>
        <taxon>Dikarya</taxon>
        <taxon>Basidiomycota</taxon>
        <taxon>Agaricomycotina</taxon>
        <taxon>Agaricomycetes</taxon>
        <taxon>Agaricomycetidae</taxon>
        <taxon>Agaricales</taxon>
        <taxon>Marasmiineae</taxon>
        <taxon>Marasmiaceae</taxon>
        <taxon>Marasmius</taxon>
    </lineage>
</organism>
<evidence type="ECO:0000313" key="3">
    <source>
        <dbReference type="EMBL" id="KAL0571035.1"/>
    </source>
</evidence>
<accession>A0ABR3F7G4</accession>
<dbReference type="InterPro" id="IPR036908">
    <property type="entry name" value="RlpA-like_sf"/>
</dbReference>
<evidence type="ECO:0000256" key="1">
    <source>
        <dbReference type="ARBA" id="ARBA00022729"/>
    </source>
</evidence>
<dbReference type="Proteomes" id="UP001465976">
    <property type="component" value="Unassembled WGS sequence"/>
</dbReference>
<dbReference type="SUPFAM" id="SSF50685">
    <property type="entry name" value="Barwin-like endoglucanases"/>
    <property type="match status" value="1"/>
</dbReference>
<dbReference type="EMBL" id="JBAHYK010000834">
    <property type="protein sequence ID" value="KAL0571035.1"/>
    <property type="molecule type" value="Genomic_DNA"/>
</dbReference>
<dbReference type="CDD" id="cd22191">
    <property type="entry name" value="DPBB_RlpA_EXP_N-like"/>
    <property type="match status" value="1"/>
</dbReference>